<name>H0UPT7_9BACT</name>
<proteinExistence type="predicted"/>
<organism evidence="1 2">
    <name type="scientific">Thermanaerovibrio velox DSM 12556</name>
    <dbReference type="NCBI Taxonomy" id="926567"/>
    <lineage>
        <taxon>Bacteria</taxon>
        <taxon>Thermotogati</taxon>
        <taxon>Synergistota</taxon>
        <taxon>Synergistia</taxon>
        <taxon>Synergistales</taxon>
        <taxon>Synergistaceae</taxon>
        <taxon>Thermanaerovibrio</taxon>
    </lineage>
</organism>
<dbReference type="Proteomes" id="UP000005730">
    <property type="component" value="Chromosome"/>
</dbReference>
<dbReference type="EMBL" id="CM001377">
    <property type="protein sequence ID" value="EHM10646.1"/>
    <property type="molecule type" value="Genomic_DNA"/>
</dbReference>
<sequence>MSWLSNLSWRLKQLSYPEEFRLPEPEFDGDQLDTLEDLVQLIQPALISAEDLHRRDRRELARFMAELGTGVWRVKKKVESMKRVPREIKEAIYALESTWESMAQDGVQVIDHVGEVPLGMVPKVVKVIEVPGLEREMIVEALKPTIMLKGEVIQVGEVVLGRPGGEARDGDTA</sequence>
<evidence type="ECO:0000313" key="2">
    <source>
        <dbReference type="Proteomes" id="UP000005730"/>
    </source>
</evidence>
<evidence type="ECO:0000313" key="1">
    <source>
        <dbReference type="EMBL" id="EHM10646.1"/>
    </source>
</evidence>
<dbReference type="eggNOG" id="ENOG5032YHT">
    <property type="taxonomic scope" value="Bacteria"/>
</dbReference>
<reference evidence="1 2" key="1">
    <citation type="submission" date="2011-10" db="EMBL/GenBank/DDBJ databases">
        <title>The Noncontiguous Finished genome of Thermanaerovibrio velox DSM 12556.</title>
        <authorList>
            <consortium name="US DOE Joint Genome Institute (JGI-PGF)"/>
            <person name="Lucas S."/>
            <person name="Copeland A."/>
            <person name="Lapidus A."/>
            <person name="Glavina del Rio T."/>
            <person name="Dalin E."/>
            <person name="Tice H."/>
            <person name="Bruce D."/>
            <person name="Goodwin L."/>
            <person name="Pitluck S."/>
            <person name="Peters L."/>
            <person name="Mikhailova N."/>
            <person name="Teshima H."/>
            <person name="Kyrpides N."/>
            <person name="Mavromatis K."/>
            <person name="Ivanova N."/>
            <person name="Markowitz V."/>
            <person name="Cheng J.-F."/>
            <person name="Hugenholtz P."/>
            <person name="Woyke T."/>
            <person name="Wu D."/>
            <person name="Spring S."/>
            <person name="Brambilla E.-M."/>
            <person name="Klenk H.-P."/>
            <person name="Eisen J.A."/>
        </authorList>
    </citation>
    <scope>NUCLEOTIDE SEQUENCE [LARGE SCALE GENOMIC DNA]</scope>
    <source>
        <strain evidence="1 2">DSM 12556</strain>
    </source>
</reference>
<accession>H0UPT7</accession>
<gene>
    <name evidence="1" type="ORF">TheveDRAFT_1528</name>
</gene>
<dbReference type="AlphaFoldDB" id="H0UPT7"/>
<dbReference type="HOGENOM" id="CLU_1554559_0_0_0"/>
<keyword evidence="2" id="KW-1185">Reference proteome</keyword>
<dbReference type="STRING" id="926567.TheveDRAFT_1528"/>
<protein>
    <submittedName>
        <fullName evidence="1">Uncharacterized protein</fullName>
    </submittedName>
</protein>
<dbReference type="RefSeq" id="WP_006584141.1">
    <property type="nucleotide sequence ID" value="NZ_CM001377.1"/>
</dbReference>
<dbReference type="OrthoDB" id="3213585at2"/>